<evidence type="ECO:0000313" key="1">
    <source>
        <dbReference type="EMBL" id="TQN70805.1"/>
    </source>
</evidence>
<sequence>MSERVCMPCTASHRRAACNATAPRQFNANRVRPFFPSPLLQCPLPRCHRRPSQQRTLPLQPSADVRLPGCVADRAAKVYRCRATDPGRPWNVQSYFLLGGFFFPPQPARPRAG</sequence>
<name>A0A5Q4BUP7_9PEZI</name>
<organism evidence="1 2">
    <name type="scientific">Colletotrichum shisoi</name>
    <dbReference type="NCBI Taxonomy" id="2078593"/>
    <lineage>
        <taxon>Eukaryota</taxon>
        <taxon>Fungi</taxon>
        <taxon>Dikarya</taxon>
        <taxon>Ascomycota</taxon>
        <taxon>Pezizomycotina</taxon>
        <taxon>Sordariomycetes</taxon>
        <taxon>Hypocreomycetidae</taxon>
        <taxon>Glomerellales</taxon>
        <taxon>Glomerellaceae</taxon>
        <taxon>Colletotrichum</taxon>
        <taxon>Colletotrichum destructivum species complex</taxon>
    </lineage>
</organism>
<reference evidence="1 2" key="1">
    <citation type="journal article" date="2019" name="Sci. Rep.">
        <title>Colletotrichum shisoi sp. nov., an anthracnose pathogen of Perilla frutescens in Japan: molecular phylogenetic, morphological and genomic evidence.</title>
        <authorList>
            <person name="Gan P."/>
            <person name="Tsushima A."/>
            <person name="Hiroyama R."/>
            <person name="Narusaka M."/>
            <person name="Takano Y."/>
            <person name="Narusaka Y."/>
            <person name="Kawaradani M."/>
            <person name="Damm U."/>
            <person name="Shirasu K."/>
        </authorList>
    </citation>
    <scope>NUCLEOTIDE SEQUENCE [LARGE SCALE GENOMIC DNA]</scope>
    <source>
        <strain evidence="1 2">PG-2018a</strain>
    </source>
</reference>
<dbReference type="EMBL" id="PUHP01000338">
    <property type="protein sequence ID" value="TQN70805.1"/>
    <property type="molecule type" value="Genomic_DNA"/>
</dbReference>
<keyword evidence="2" id="KW-1185">Reference proteome</keyword>
<dbReference type="AlphaFoldDB" id="A0A5Q4BUP7"/>
<accession>A0A5Q4BUP7</accession>
<gene>
    <name evidence="1" type="ORF">CSHISOI_04463</name>
</gene>
<dbReference type="Proteomes" id="UP000326340">
    <property type="component" value="Unassembled WGS sequence"/>
</dbReference>
<comment type="caution">
    <text evidence="1">The sequence shown here is derived from an EMBL/GenBank/DDBJ whole genome shotgun (WGS) entry which is preliminary data.</text>
</comment>
<evidence type="ECO:0000313" key="2">
    <source>
        <dbReference type="Proteomes" id="UP000326340"/>
    </source>
</evidence>
<proteinExistence type="predicted"/>
<protein>
    <submittedName>
        <fullName evidence="1">Uncharacterized protein</fullName>
    </submittedName>
</protein>